<accession>A0ABQ1EK51</accession>
<comment type="caution">
    <text evidence="3">The sequence shown here is derived from an EMBL/GenBank/DDBJ whole genome shotgun (WGS) entry which is preliminary data.</text>
</comment>
<organism evidence="3 4">
    <name type="scientific">Hydrangea phyllody phytoplasma</name>
    <dbReference type="NCBI Taxonomy" id="238673"/>
    <lineage>
        <taxon>Bacteria</taxon>
        <taxon>Bacillati</taxon>
        <taxon>Mycoplasmatota</taxon>
        <taxon>Mollicutes</taxon>
        <taxon>Acholeplasmatales</taxon>
        <taxon>Acholeplasmataceae</taxon>
        <taxon>Candidatus Phytoplasma</taxon>
        <taxon>16SrI (Aster yellows group)</taxon>
    </lineage>
</organism>
<dbReference type="Proteomes" id="UP000677853">
    <property type="component" value="Unassembled WGS sequence"/>
</dbReference>
<feature type="compositionally biased region" description="Polar residues" evidence="1">
    <location>
        <begin position="76"/>
        <end position="95"/>
    </location>
</feature>
<feature type="compositionally biased region" description="Polar residues" evidence="1">
    <location>
        <begin position="41"/>
        <end position="63"/>
    </location>
</feature>
<dbReference type="RefSeq" id="WP_212775638.1">
    <property type="nucleotide sequence ID" value="NZ_BMZZ01000032.1"/>
</dbReference>
<name>A0ABQ1EK51_9MOLU</name>
<dbReference type="EMBL" id="BMZZ01000032">
    <property type="protein sequence ID" value="GFZ75561.1"/>
    <property type="molecule type" value="Genomic_DNA"/>
</dbReference>
<keyword evidence="2" id="KW-1133">Transmembrane helix</keyword>
<sequence>MNYQSHNQTKSVWKTTLVIVAVLLICAGLLWLSVNFGTNKKLSSQGRDDNVGSNYYPHQSNTKPLKPHNDKPSYPIESTTTKANQPKQQIPNNKPNVEYDPQTGKEIKRTP</sequence>
<reference evidence="3 4" key="1">
    <citation type="journal article" date="2021" name="J. Gen. Plant Pathol.">
        <title>Enrichment of phytoplasma genome DNA through a methyl-CpG binding domain-mediated method for efficient genome sequencing.</title>
        <authorList>
            <person name="Nijo T."/>
            <person name="Iwabuchi N."/>
            <person name="Tokuda R."/>
            <person name="Suzuki T."/>
            <person name="Matsumoto O."/>
            <person name="Miyazaki A."/>
            <person name="Maejima K."/>
            <person name="Oshima K."/>
            <person name="Namba S."/>
            <person name="Yamaji Y."/>
        </authorList>
    </citation>
    <scope>NUCLEOTIDE SEQUENCE [LARGE SCALE GENOMIC DNA]</scope>
    <source>
        <strain evidence="3 4">HP</strain>
    </source>
</reference>
<evidence type="ECO:0000256" key="2">
    <source>
        <dbReference type="SAM" id="Phobius"/>
    </source>
</evidence>
<proteinExistence type="predicted"/>
<keyword evidence="4" id="KW-1185">Reference proteome</keyword>
<feature type="region of interest" description="Disordered" evidence="1">
    <location>
        <begin position="41"/>
        <end position="111"/>
    </location>
</feature>
<evidence type="ECO:0000313" key="3">
    <source>
        <dbReference type="EMBL" id="GFZ75561.1"/>
    </source>
</evidence>
<evidence type="ECO:0000256" key="1">
    <source>
        <dbReference type="SAM" id="MobiDB-lite"/>
    </source>
</evidence>
<feature type="transmembrane region" description="Helical" evidence="2">
    <location>
        <begin position="12"/>
        <end position="34"/>
    </location>
</feature>
<gene>
    <name evidence="3" type="ORF">HPP_5190</name>
</gene>
<protein>
    <submittedName>
        <fullName evidence="3">Uncharacterized protein</fullName>
    </submittedName>
</protein>
<keyword evidence="2" id="KW-0812">Transmembrane</keyword>
<keyword evidence="2" id="KW-0472">Membrane</keyword>
<evidence type="ECO:0000313" key="4">
    <source>
        <dbReference type="Proteomes" id="UP000677853"/>
    </source>
</evidence>